<dbReference type="OrthoDB" id="6102108at2759"/>
<feature type="signal peptide" evidence="1">
    <location>
        <begin position="1"/>
        <end position="23"/>
    </location>
</feature>
<dbReference type="EMBL" id="UYJE01009453">
    <property type="protein sequence ID" value="VDI73672.1"/>
    <property type="molecule type" value="Genomic_DNA"/>
</dbReference>
<evidence type="ECO:0000256" key="1">
    <source>
        <dbReference type="SAM" id="SignalP"/>
    </source>
</evidence>
<dbReference type="AlphaFoldDB" id="A0A8B6H4K2"/>
<organism evidence="2 3">
    <name type="scientific">Mytilus galloprovincialis</name>
    <name type="common">Mediterranean mussel</name>
    <dbReference type="NCBI Taxonomy" id="29158"/>
    <lineage>
        <taxon>Eukaryota</taxon>
        <taxon>Metazoa</taxon>
        <taxon>Spiralia</taxon>
        <taxon>Lophotrochozoa</taxon>
        <taxon>Mollusca</taxon>
        <taxon>Bivalvia</taxon>
        <taxon>Autobranchia</taxon>
        <taxon>Pteriomorphia</taxon>
        <taxon>Mytilida</taxon>
        <taxon>Mytiloidea</taxon>
        <taxon>Mytilidae</taxon>
        <taxon>Mytilinae</taxon>
        <taxon>Mytilus</taxon>
    </lineage>
</organism>
<keyword evidence="1" id="KW-0732">Signal</keyword>
<keyword evidence="3" id="KW-1185">Reference proteome</keyword>
<feature type="chain" id="PRO_5032639254" description="Farnesoic acid O-methyl transferase domain-containing protein" evidence="1">
    <location>
        <begin position="24"/>
        <end position="290"/>
    </location>
</feature>
<proteinExistence type="predicted"/>
<protein>
    <recommendedName>
        <fullName evidence="4">Farnesoic acid O-methyl transferase domain-containing protein</fullName>
    </recommendedName>
</protein>
<evidence type="ECO:0000313" key="2">
    <source>
        <dbReference type="EMBL" id="VDI73672.1"/>
    </source>
</evidence>
<sequence>MVFKTDQWFGVLLLCSSTFKAGGVQITTNMIPTIVDRHVRAEITADIMNYTIDVNRYNLDLSGITSFVFEIKACHLFEYVLLSSSDVRNSSEPLYEIIFYNSYNLYFLITYCSHDSLNSRNCNMEEFNHQIELNCTMYLPFWISWAGGDIRVGTGIDVSANVLGNVTNTNNFEVRSIGVFTRRRHEERNWKIQIEVSDKFAGYFDSCSMDNTKSDMVVVGEIKCSEMRCATSCGMSKTCMGYNFNSAMNRCELLWFGSDVVTDIPHHTEAGWKFYSKCFNGKTACLGCYF</sequence>
<dbReference type="Proteomes" id="UP000596742">
    <property type="component" value="Unassembled WGS sequence"/>
</dbReference>
<comment type="caution">
    <text evidence="2">The sequence shown here is derived from an EMBL/GenBank/DDBJ whole genome shotgun (WGS) entry which is preliminary data.</text>
</comment>
<gene>
    <name evidence="2" type="ORF">MGAL_10B018268</name>
</gene>
<reference evidence="2" key="1">
    <citation type="submission" date="2018-11" db="EMBL/GenBank/DDBJ databases">
        <authorList>
            <person name="Alioto T."/>
            <person name="Alioto T."/>
        </authorList>
    </citation>
    <scope>NUCLEOTIDE SEQUENCE</scope>
</reference>
<evidence type="ECO:0008006" key="4">
    <source>
        <dbReference type="Google" id="ProtNLM"/>
    </source>
</evidence>
<evidence type="ECO:0000313" key="3">
    <source>
        <dbReference type="Proteomes" id="UP000596742"/>
    </source>
</evidence>
<name>A0A8B6H4K2_MYTGA</name>
<accession>A0A8B6H4K2</accession>